<evidence type="ECO:0000313" key="3">
    <source>
        <dbReference type="Proteomes" id="UP000578112"/>
    </source>
</evidence>
<evidence type="ECO:0000259" key="1">
    <source>
        <dbReference type="Pfam" id="PF12770"/>
    </source>
</evidence>
<dbReference type="Proteomes" id="UP000578112">
    <property type="component" value="Unassembled WGS sequence"/>
</dbReference>
<proteinExistence type="predicted"/>
<dbReference type="Gene3D" id="1.25.40.10">
    <property type="entry name" value="Tetratricopeptide repeat domain"/>
    <property type="match status" value="1"/>
</dbReference>
<dbReference type="InterPro" id="IPR011990">
    <property type="entry name" value="TPR-like_helical_dom_sf"/>
</dbReference>
<sequence length="855" mass="90341">MTFRSRVRALVAGQAAALRRSEQAGDLDRRITRLRAGVDDAEPGSLSQAELLNSLGNRLVDRHRLSGDVADLATAMDCYRRCGDLAPGTELATTALGNLAVACVNRYTQLGALEDLEAAITNGRAALAVVQDPADRARDLSNLSHALHERYYRTRHREDLEESVTVAEAAVELAAEGAPERAAASVNLAVALLERAAATESFADLDRAAGLYESAAAITPRDSWLRAPVAAGLGTVRLLQLRRSGQSRAEGEEARTIAGLRAIAERAPAGSTMRHAAYYAIGGTLWQRYLRDRDPARLEAAIEALGAAVAAAPDGAGELPRYLNALGIALSERTFVSGSYAGLAAALAEWVRALNLLDRGFGSVPMAYKLGQQDISAGLGIAERVVSAYLVLAEAVTTRAGVDRMLRNAMLIAEAAKSRLLTELIGRADLPAPPGVPADDAGREREIFAELRMLDTVELVGHGQDAGVTDAGSGGRLARRTALRGELEAVWASMTAADPRAEAHVALRRGRPLDWETLTGLARRLGPGTALLSLFLTNSRTVIFVLRSGEDAPDVCTVDLEPSQWDDILNRFDREVLAGSGRRAETWDRPLRPLLEAVSAHLGGVERVVLAPYDAGLRLPWSLMAARAGWRAADGGALPLVTMESLGLLPFLLDRRPAARGPAAVVGDPTGNLAHANAEAVEIAAMLGVDPLLGPAATKARVLDLLRRSPVAHVAAHALFLPGSPLDSGIVLADGVLTAREILAESVTLDLLVLSGCETGVAESLGGYEFAGLSQAFLQAGVRCLVASLWRVDDPATAALMASFYGDWRDGLSLDRCLARAVSAARPAGPGRAHSSDAFVLSGDWSIGWPVTASR</sequence>
<dbReference type="InterPro" id="IPR024983">
    <property type="entry name" value="CHAT_dom"/>
</dbReference>
<dbReference type="Pfam" id="PF12770">
    <property type="entry name" value="CHAT"/>
    <property type="match status" value="1"/>
</dbReference>
<name>A0A7W7I0X5_9ACTN</name>
<reference evidence="2 3" key="1">
    <citation type="submission" date="2020-08" db="EMBL/GenBank/DDBJ databases">
        <title>Sequencing the genomes of 1000 actinobacteria strains.</title>
        <authorList>
            <person name="Klenk H.-P."/>
        </authorList>
    </citation>
    <scope>NUCLEOTIDE SEQUENCE [LARGE SCALE GENOMIC DNA]</scope>
    <source>
        <strain evidence="2 3">DSM 43149</strain>
    </source>
</reference>
<dbReference type="PANTHER" id="PTHR10098:SF112">
    <property type="entry name" value="SLR0380 PROTEIN"/>
    <property type="match status" value="1"/>
</dbReference>
<dbReference type="EMBL" id="JACHNH010000001">
    <property type="protein sequence ID" value="MBB4764327.1"/>
    <property type="molecule type" value="Genomic_DNA"/>
</dbReference>
<gene>
    <name evidence="2" type="ORF">BJ971_004883</name>
</gene>
<feature type="domain" description="CHAT" evidence="1">
    <location>
        <begin position="594"/>
        <end position="828"/>
    </location>
</feature>
<evidence type="ECO:0000313" key="2">
    <source>
        <dbReference type="EMBL" id="MBB4764327.1"/>
    </source>
</evidence>
<accession>A0A7W7I0X5</accession>
<organism evidence="2 3">
    <name type="scientific">Actinoplanes digitatis</name>
    <dbReference type="NCBI Taxonomy" id="1868"/>
    <lineage>
        <taxon>Bacteria</taxon>
        <taxon>Bacillati</taxon>
        <taxon>Actinomycetota</taxon>
        <taxon>Actinomycetes</taxon>
        <taxon>Micromonosporales</taxon>
        <taxon>Micromonosporaceae</taxon>
        <taxon>Actinoplanes</taxon>
    </lineage>
</organism>
<dbReference type="AlphaFoldDB" id="A0A7W7I0X5"/>
<dbReference type="PANTHER" id="PTHR10098">
    <property type="entry name" value="RAPSYN-RELATED"/>
    <property type="match status" value="1"/>
</dbReference>
<dbReference type="RefSeq" id="WP_184995529.1">
    <property type="nucleotide sequence ID" value="NZ_BOMK01000027.1"/>
</dbReference>
<keyword evidence="3" id="KW-1185">Reference proteome</keyword>
<comment type="caution">
    <text evidence="2">The sequence shown here is derived from an EMBL/GenBank/DDBJ whole genome shotgun (WGS) entry which is preliminary data.</text>
</comment>
<protein>
    <submittedName>
        <fullName evidence="2">Tetratricopeptide (TPR) repeat protein</fullName>
    </submittedName>
</protein>